<dbReference type="EMBL" id="FNZK01000013">
    <property type="protein sequence ID" value="SEJ66306.1"/>
    <property type="molecule type" value="Genomic_DNA"/>
</dbReference>
<sequence>MEELGKYKQRKTNEKARLANLWQGADAIEKNFLFTTWNGVSRTPIPVIY</sequence>
<protein>
    <submittedName>
        <fullName evidence="1">Uncharacterized protein</fullName>
    </submittedName>
</protein>
<organism evidence="1 2">
    <name type="scientific">Propionispira arboris</name>
    <dbReference type="NCBI Taxonomy" id="84035"/>
    <lineage>
        <taxon>Bacteria</taxon>
        <taxon>Bacillati</taxon>
        <taxon>Bacillota</taxon>
        <taxon>Negativicutes</taxon>
        <taxon>Selenomonadales</taxon>
        <taxon>Selenomonadaceae</taxon>
        <taxon>Propionispira</taxon>
    </lineage>
</organism>
<dbReference type="Proteomes" id="UP000199662">
    <property type="component" value="Unassembled WGS sequence"/>
</dbReference>
<keyword evidence="2" id="KW-1185">Reference proteome</keyword>
<reference evidence="1 2" key="1">
    <citation type="submission" date="2016-10" db="EMBL/GenBank/DDBJ databases">
        <authorList>
            <person name="de Groot N.N."/>
        </authorList>
    </citation>
    <scope>NUCLEOTIDE SEQUENCE [LARGE SCALE GENOMIC DNA]</scope>
    <source>
        <strain evidence="1 2">DSM 2179</strain>
    </source>
</reference>
<evidence type="ECO:0000313" key="2">
    <source>
        <dbReference type="Proteomes" id="UP000199662"/>
    </source>
</evidence>
<accession>A0A1H7AMY1</accession>
<dbReference type="AlphaFoldDB" id="A0A1H7AMY1"/>
<gene>
    <name evidence="1" type="ORF">SAMN05660742_11320</name>
</gene>
<name>A0A1H7AMY1_9FIRM</name>
<dbReference type="RefSeq" id="WP_177177587.1">
    <property type="nucleotide sequence ID" value="NZ_FNZK01000013.1"/>
</dbReference>
<proteinExistence type="predicted"/>
<evidence type="ECO:0000313" key="1">
    <source>
        <dbReference type="EMBL" id="SEJ66306.1"/>
    </source>
</evidence>